<keyword evidence="2" id="KW-1185">Reference proteome</keyword>
<dbReference type="EMBL" id="MU006761">
    <property type="protein sequence ID" value="KAF2621136.1"/>
    <property type="molecule type" value="Genomic_DNA"/>
</dbReference>
<gene>
    <name evidence="1" type="ORF">BU25DRAFT_435685</name>
</gene>
<evidence type="ECO:0000313" key="1">
    <source>
        <dbReference type="EMBL" id="KAF2621136.1"/>
    </source>
</evidence>
<protein>
    <submittedName>
        <fullName evidence="1">Uncharacterized protein</fullName>
    </submittedName>
</protein>
<proteinExistence type="predicted"/>
<dbReference type="Proteomes" id="UP000799754">
    <property type="component" value="Unassembled WGS sequence"/>
</dbReference>
<reference evidence="1" key="1">
    <citation type="journal article" date="2020" name="Stud. Mycol.">
        <title>101 Dothideomycetes genomes: a test case for predicting lifestyles and emergence of pathogens.</title>
        <authorList>
            <person name="Haridas S."/>
            <person name="Albert R."/>
            <person name="Binder M."/>
            <person name="Bloem J."/>
            <person name="Labutti K."/>
            <person name="Salamov A."/>
            <person name="Andreopoulos B."/>
            <person name="Baker S."/>
            <person name="Barry K."/>
            <person name="Bills G."/>
            <person name="Bluhm B."/>
            <person name="Cannon C."/>
            <person name="Castanera R."/>
            <person name="Culley D."/>
            <person name="Daum C."/>
            <person name="Ezra D."/>
            <person name="Gonzalez J."/>
            <person name="Henrissat B."/>
            <person name="Kuo A."/>
            <person name="Liang C."/>
            <person name="Lipzen A."/>
            <person name="Lutzoni F."/>
            <person name="Magnuson J."/>
            <person name="Mondo S."/>
            <person name="Nolan M."/>
            <person name="Ohm R."/>
            <person name="Pangilinan J."/>
            <person name="Park H.-J."/>
            <person name="Ramirez L."/>
            <person name="Alfaro M."/>
            <person name="Sun H."/>
            <person name="Tritt A."/>
            <person name="Yoshinaga Y."/>
            <person name="Zwiers L.-H."/>
            <person name="Turgeon B."/>
            <person name="Goodwin S."/>
            <person name="Spatafora J."/>
            <person name="Crous P."/>
            <person name="Grigoriev I."/>
        </authorList>
    </citation>
    <scope>NUCLEOTIDE SEQUENCE</scope>
    <source>
        <strain evidence="1">CBS 525.71</strain>
    </source>
</reference>
<comment type="caution">
    <text evidence="1">The sequence shown here is derived from an EMBL/GenBank/DDBJ whole genome shotgun (WGS) entry which is preliminary data.</text>
</comment>
<accession>A0ACB6RGX9</accession>
<name>A0ACB6RGX9_9PLEO</name>
<organism evidence="1 2">
    <name type="scientific">Macroventuria anomochaeta</name>
    <dbReference type="NCBI Taxonomy" id="301207"/>
    <lineage>
        <taxon>Eukaryota</taxon>
        <taxon>Fungi</taxon>
        <taxon>Dikarya</taxon>
        <taxon>Ascomycota</taxon>
        <taxon>Pezizomycotina</taxon>
        <taxon>Dothideomycetes</taxon>
        <taxon>Pleosporomycetidae</taxon>
        <taxon>Pleosporales</taxon>
        <taxon>Pleosporineae</taxon>
        <taxon>Didymellaceae</taxon>
        <taxon>Macroventuria</taxon>
    </lineage>
</organism>
<sequence length="368" mass="40921">MPPPSTAPAPVDPAQNTSADDEPLTYNEQLNAADRYWKFKMALNIALILAGIIGIGCIAWALDTANRLLSDYNYGFDSTWSLPWGLITFSISIIWCMLCIALFVFRKRPVHPGVRVTMDLLLWLGFLVTALFTLVALFDVLYWGEDGSLDYSSNWSSRYGGYVLQKNNTWVWEQSSSYSGVTGFDRSCNGSSSSNNYYYTNLPFHNCAEMDAYVNQLWQEKPNRARVELTGVVCQFLGLVLHFTLFVWACVDCHKHRHSKVSKDAEKIAAGIVENIVRGGAIVPPPGQAQMCIAGWQPTYHQLPSQSNGFSGQGQEFAVQGQQHPMYAQQMGGQGMSRRKQDQVMTRLGVLRRVTTSLGGNGCDRNGG</sequence>
<evidence type="ECO:0000313" key="2">
    <source>
        <dbReference type="Proteomes" id="UP000799754"/>
    </source>
</evidence>